<accession>A0A0D5LQZ8</accession>
<evidence type="ECO:0008006" key="3">
    <source>
        <dbReference type="Google" id="ProtNLM"/>
    </source>
</evidence>
<reference evidence="1 2" key="1">
    <citation type="journal article" date="2015" name="Genome Announc.">
        <title>Complete genome sequence of Martelella endophytica YC6887, which has antifungal activity associated with a halophyte.</title>
        <authorList>
            <person name="Khan A."/>
            <person name="Khan H."/>
            <person name="Chung E.J."/>
            <person name="Hossain M.T."/>
            <person name="Chung Y.R."/>
        </authorList>
    </citation>
    <scope>NUCLEOTIDE SEQUENCE [LARGE SCALE GENOMIC DNA]</scope>
    <source>
        <strain evidence="1">YC6887</strain>
    </source>
</reference>
<protein>
    <recommendedName>
        <fullName evidence="3">DUF4238 domain-containing protein</fullName>
    </recommendedName>
</protein>
<name>A0A0D5LQZ8_MAREN</name>
<keyword evidence="2" id="KW-1185">Reference proteome</keyword>
<organism evidence="1 2">
    <name type="scientific">Martelella endophytica</name>
    <dbReference type="NCBI Taxonomy" id="1486262"/>
    <lineage>
        <taxon>Bacteria</taxon>
        <taxon>Pseudomonadati</taxon>
        <taxon>Pseudomonadota</taxon>
        <taxon>Alphaproteobacteria</taxon>
        <taxon>Hyphomicrobiales</taxon>
        <taxon>Aurantimonadaceae</taxon>
        <taxon>Martelella</taxon>
    </lineage>
</organism>
<dbReference type="Pfam" id="PF14022">
    <property type="entry name" value="DUF4238"/>
    <property type="match status" value="1"/>
</dbReference>
<evidence type="ECO:0000313" key="1">
    <source>
        <dbReference type="EMBL" id="AJY46541.1"/>
    </source>
</evidence>
<dbReference type="RefSeq" id="WP_045682155.1">
    <property type="nucleotide sequence ID" value="NZ_CP010803.1"/>
</dbReference>
<dbReference type="EMBL" id="CP010803">
    <property type="protein sequence ID" value="AJY46541.1"/>
    <property type="molecule type" value="Genomic_DNA"/>
</dbReference>
<dbReference type="OrthoDB" id="9148269at2"/>
<dbReference type="Proteomes" id="UP000032611">
    <property type="component" value="Chromosome"/>
</dbReference>
<dbReference type="KEGG" id="mey:TM49_14040"/>
<gene>
    <name evidence="1" type="ORF">TM49_14040</name>
</gene>
<sequence length="351" mass="39534">MTKAAESHHYIPKFILRNFLSNQRKEQVTVFQKSTSKSFVTNIRGVMAERRFNDFRIGPDLYLGFEQAFCRIEDLVLPVYSALVEKVGLSKMAEEADMLALFVAFQMVRVRAFRDELGGSFHQLRTHFSNLGIDPDKVEGLESVTDDELKRRHFEFIGNCIDGFRSAISAKDFLLLKAPKGRGFYLGDNPVVLRNEEINDGSWSNIGLAVKGIQIYVPLTHELMLAAWCPSIIEGIRSNVSRDRKDALHAKARATLSASSLETSRRAELNDTLKKMEKSLLKLEQFIEEAGSGKPILLTNANMDHYNALQVQSAREFVVCRKSDFDLARRVVAREGSTRGGFRLGIGKLGI</sequence>
<dbReference type="PATRIC" id="fig|1486262.3.peg.2902"/>
<dbReference type="AlphaFoldDB" id="A0A0D5LQZ8"/>
<dbReference type="InterPro" id="IPR025332">
    <property type="entry name" value="DUF4238"/>
</dbReference>
<evidence type="ECO:0000313" key="2">
    <source>
        <dbReference type="Proteomes" id="UP000032611"/>
    </source>
</evidence>
<proteinExistence type="predicted"/>
<dbReference type="HOGENOM" id="CLU_053278_0_0_5"/>